<dbReference type="Proteomes" id="UP000256343">
    <property type="component" value="Unassembled WGS sequence"/>
</dbReference>
<dbReference type="EMBL" id="UFQQ01000007">
    <property type="protein sequence ID" value="SSW90429.1"/>
    <property type="molecule type" value="Genomic_DNA"/>
</dbReference>
<evidence type="ECO:0000313" key="3">
    <source>
        <dbReference type="Proteomes" id="UP000252631"/>
    </source>
</evidence>
<dbReference type="AlphaFoldDB" id="A0A336JQQ1"/>
<keyword evidence="4" id="KW-1185">Reference proteome</keyword>
<name>A0A336JQQ1_9BRAD</name>
<dbReference type="EMBL" id="QRDT01000007">
    <property type="protein sequence ID" value="RED37462.1"/>
    <property type="molecule type" value="Genomic_DNA"/>
</dbReference>
<accession>A0A336JQQ1</accession>
<evidence type="ECO:0000313" key="4">
    <source>
        <dbReference type="Proteomes" id="UP000256343"/>
    </source>
</evidence>
<dbReference type="Proteomes" id="UP000252631">
    <property type="component" value="Unassembled WGS sequence"/>
</dbReference>
<reference evidence="2 3" key="1">
    <citation type="submission" date="2017-08" db="EMBL/GenBank/DDBJ databases">
        <authorList>
            <person name="de Groot N.N."/>
        </authorList>
    </citation>
    <scope>NUCLEOTIDE SEQUENCE [LARGE SCALE GENOMIC DNA]</scope>
    <source>
        <strain evidence="2 3">JA575</strain>
    </source>
</reference>
<sequence length="302" mass="33443">MATIRLDAFSQDTIVLHFGGPEGAIDAYTLANALIGFADTAYAVNAAIDPGQEIEIIVEATGPGSYRTVLRKLRKGFTGGVLSGIAGTILWNVVSNVIYDATLKGADPKPQIIINTTEVIIKHGSDTIIVPRVVHDATENVKKNPAVQEGVRKTFDSLEADTHVKEFGITGGISDPRPLISIPRSEFRFVVTPIVELEEQPLERIRKERARLIILKAWLNHARRKWSFEWNGVPLSAPVADKEFLDKLDRREHLLGSGDALDVEITYRQRFEAALGVYVNDSASFVVSRVIRPVPREMQKRL</sequence>
<evidence type="ECO:0000313" key="2">
    <source>
        <dbReference type="EMBL" id="SSW90429.1"/>
    </source>
</evidence>
<gene>
    <name evidence="1" type="ORF">BJ125_10737</name>
    <name evidence="2" type="ORF">SAMN05892882_10737</name>
</gene>
<dbReference type="OrthoDB" id="8449396at2"/>
<evidence type="ECO:0000313" key="1">
    <source>
        <dbReference type="EMBL" id="RED37462.1"/>
    </source>
</evidence>
<reference evidence="1 4" key="2">
    <citation type="submission" date="2018-07" db="EMBL/GenBank/DDBJ databases">
        <title>Genomic Encyclopedia of Archaeal and Bacterial Type Strains, Phase II (KMG-II): from individual species to whole genera.</title>
        <authorList>
            <person name="Goeker M."/>
        </authorList>
    </citation>
    <scope>NUCLEOTIDE SEQUENCE [LARGE SCALE GENOMIC DNA]</scope>
    <source>
        <strain evidence="1 4">JA575</strain>
    </source>
</reference>
<organism evidence="2 3">
    <name type="scientific">Rhodopseudomonas pentothenatexigens</name>
    <dbReference type="NCBI Taxonomy" id="999699"/>
    <lineage>
        <taxon>Bacteria</taxon>
        <taxon>Pseudomonadati</taxon>
        <taxon>Pseudomonadota</taxon>
        <taxon>Alphaproteobacteria</taxon>
        <taxon>Hyphomicrobiales</taxon>
        <taxon>Nitrobacteraceae</taxon>
        <taxon>Rhodopseudomonas</taxon>
    </lineage>
</organism>
<proteinExistence type="predicted"/>
<dbReference type="RefSeq" id="WP_114357528.1">
    <property type="nucleotide sequence ID" value="NZ_QRDT01000007.1"/>
</dbReference>
<protein>
    <submittedName>
        <fullName evidence="2">Uncharacterized protein</fullName>
    </submittedName>
</protein>